<dbReference type="Proteomes" id="UP000298781">
    <property type="component" value="Chromosome"/>
</dbReference>
<dbReference type="InterPro" id="IPR046346">
    <property type="entry name" value="Aminoacid_DH-like_N_sf"/>
</dbReference>
<evidence type="ECO:0000256" key="3">
    <source>
        <dbReference type="ARBA" id="ARBA00023141"/>
    </source>
</evidence>
<dbReference type="SUPFAM" id="SSF51735">
    <property type="entry name" value="NAD(P)-binding Rossmann-fold domains"/>
    <property type="match status" value="1"/>
</dbReference>
<dbReference type="KEGG" id="pstg:E8M01_14725"/>
<keyword evidence="2" id="KW-0560">Oxidoreductase</keyword>
<dbReference type="GO" id="GO:0009423">
    <property type="term" value="P:chorismate biosynthetic process"/>
    <property type="evidence" value="ECO:0007669"/>
    <property type="project" value="TreeGrafter"/>
</dbReference>
<protein>
    <submittedName>
        <fullName evidence="5">Shikimate dehydrogenase</fullName>
    </submittedName>
</protein>
<dbReference type="GO" id="GO:0004764">
    <property type="term" value="F:shikimate 3-dehydrogenase (NADP+) activity"/>
    <property type="evidence" value="ECO:0007669"/>
    <property type="project" value="InterPro"/>
</dbReference>
<dbReference type="PANTHER" id="PTHR21089:SF1">
    <property type="entry name" value="BIFUNCTIONAL 3-DEHYDROQUINATE DEHYDRATASE_SHIKIMATE DEHYDROGENASE, CHLOROPLASTIC"/>
    <property type="match status" value="1"/>
</dbReference>
<organism evidence="5 6">
    <name type="scientific">Phreatobacter stygius</name>
    <dbReference type="NCBI Taxonomy" id="1940610"/>
    <lineage>
        <taxon>Bacteria</taxon>
        <taxon>Pseudomonadati</taxon>
        <taxon>Pseudomonadota</taxon>
        <taxon>Alphaproteobacteria</taxon>
        <taxon>Hyphomicrobiales</taxon>
        <taxon>Phreatobacteraceae</taxon>
        <taxon>Phreatobacter</taxon>
    </lineage>
</organism>
<dbReference type="RefSeq" id="WP_136960800.1">
    <property type="nucleotide sequence ID" value="NZ_CP039690.1"/>
</dbReference>
<sequence length="277" mass="28774">MTTETDLAPAPALSGRTTVLTIIGHPIAQVRSPTTLNPEFRRSGVDAVLVPVDLEPAALPDFIRTLRGWRNAPGTIVTVPHKMPCASLVDDLTDRARLLGAVNLIRRRPDGRLAGDMSDGPGFLKALAAGGFDPAGKNAVVFGAGAVGRALLLSLTEAGVSRIAFHEPDDARREALAALAKAAGVADRLGTDVGADLGAYHLAINASPVGMGEDGRMPFDPTSLPRDALVADVVTEPVETPLLKAARAHGCRVQTGLAMSDAQVAMQIAFFDLGRAG</sequence>
<accession>A0A4D7B2S5</accession>
<dbReference type="InterPro" id="IPR036291">
    <property type="entry name" value="NAD(P)-bd_dom_sf"/>
</dbReference>
<keyword evidence="3" id="KW-0028">Amino-acid biosynthesis</keyword>
<comment type="pathway">
    <text evidence="1">Metabolic intermediate biosynthesis; chorismate biosynthesis; chorismate from D-erythrose 4-phosphate and phosphoenolpyruvate: step 4/7.</text>
</comment>
<dbReference type="PANTHER" id="PTHR21089">
    <property type="entry name" value="SHIKIMATE DEHYDROGENASE"/>
    <property type="match status" value="1"/>
</dbReference>
<dbReference type="EMBL" id="CP039690">
    <property type="protein sequence ID" value="QCI65353.1"/>
    <property type="molecule type" value="Genomic_DNA"/>
</dbReference>
<keyword evidence="3" id="KW-0057">Aromatic amino acid biosynthesis</keyword>
<evidence type="ECO:0000256" key="2">
    <source>
        <dbReference type="ARBA" id="ARBA00023002"/>
    </source>
</evidence>
<evidence type="ECO:0000313" key="6">
    <source>
        <dbReference type="Proteomes" id="UP000298781"/>
    </source>
</evidence>
<proteinExistence type="predicted"/>
<dbReference type="GO" id="GO:0009073">
    <property type="term" value="P:aromatic amino acid family biosynthetic process"/>
    <property type="evidence" value="ECO:0007669"/>
    <property type="project" value="UniProtKB-KW"/>
</dbReference>
<dbReference type="SUPFAM" id="SSF53223">
    <property type="entry name" value="Aminoacid dehydrogenase-like, N-terminal domain"/>
    <property type="match status" value="1"/>
</dbReference>
<dbReference type="GO" id="GO:0019632">
    <property type="term" value="P:shikimate metabolic process"/>
    <property type="evidence" value="ECO:0007669"/>
    <property type="project" value="TreeGrafter"/>
</dbReference>
<dbReference type="Pfam" id="PF08501">
    <property type="entry name" value="Shikimate_dh_N"/>
    <property type="match status" value="1"/>
</dbReference>
<dbReference type="OrthoDB" id="7873617at2"/>
<dbReference type="GO" id="GO:0050661">
    <property type="term" value="F:NADP binding"/>
    <property type="evidence" value="ECO:0007669"/>
    <property type="project" value="TreeGrafter"/>
</dbReference>
<dbReference type="Gene3D" id="3.40.50.720">
    <property type="entry name" value="NAD(P)-binding Rossmann-like Domain"/>
    <property type="match status" value="1"/>
</dbReference>
<evidence type="ECO:0000313" key="5">
    <source>
        <dbReference type="EMBL" id="QCI65353.1"/>
    </source>
</evidence>
<name>A0A4D7B2S5_9HYPH</name>
<evidence type="ECO:0000259" key="4">
    <source>
        <dbReference type="Pfam" id="PF08501"/>
    </source>
</evidence>
<dbReference type="Gene3D" id="3.40.50.10860">
    <property type="entry name" value="Leucine Dehydrogenase, chain A, domain 1"/>
    <property type="match status" value="1"/>
</dbReference>
<feature type="domain" description="Shikimate dehydrogenase substrate binding N-terminal" evidence="4">
    <location>
        <begin position="22"/>
        <end position="105"/>
    </location>
</feature>
<dbReference type="InterPro" id="IPR022893">
    <property type="entry name" value="Shikimate_DH_fam"/>
</dbReference>
<dbReference type="AlphaFoldDB" id="A0A4D7B2S5"/>
<dbReference type="GO" id="GO:0005829">
    <property type="term" value="C:cytosol"/>
    <property type="evidence" value="ECO:0007669"/>
    <property type="project" value="TreeGrafter"/>
</dbReference>
<reference evidence="5 6" key="1">
    <citation type="submission" date="2019-04" db="EMBL/GenBank/DDBJ databases">
        <title>Phreatobacter aquaticus sp. nov.</title>
        <authorList>
            <person name="Choi A."/>
        </authorList>
    </citation>
    <scope>NUCLEOTIDE SEQUENCE [LARGE SCALE GENOMIC DNA]</scope>
    <source>
        <strain evidence="5 6">KCTC 52518</strain>
    </source>
</reference>
<keyword evidence="6" id="KW-1185">Reference proteome</keyword>
<dbReference type="InterPro" id="IPR013708">
    <property type="entry name" value="Shikimate_DH-bd_N"/>
</dbReference>
<gene>
    <name evidence="5" type="ORF">E8M01_14725</name>
</gene>
<dbReference type="CDD" id="cd01065">
    <property type="entry name" value="NAD_bind_Shikimate_DH"/>
    <property type="match status" value="1"/>
</dbReference>
<evidence type="ECO:0000256" key="1">
    <source>
        <dbReference type="ARBA" id="ARBA00004871"/>
    </source>
</evidence>